<accession>A0ABT0KXR1</accession>
<dbReference type="Gene3D" id="3.40.50.720">
    <property type="entry name" value="NAD(P)-binding Rossmann-like Domain"/>
    <property type="match status" value="1"/>
</dbReference>
<dbReference type="InterPro" id="IPR052698">
    <property type="entry name" value="MoCofactor_Util/Proc"/>
</dbReference>
<dbReference type="InterPro" id="IPR027051">
    <property type="entry name" value="XdhC_Rossmann_dom"/>
</dbReference>
<evidence type="ECO:0000313" key="4">
    <source>
        <dbReference type="Proteomes" id="UP001203212"/>
    </source>
</evidence>
<feature type="domain" description="XdhC- CoxI" evidence="1">
    <location>
        <begin position="18"/>
        <end position="80"/>
    </location>
</feature>
<dbReference type="PANTHER" id="PTHR30388:SF4">
    <property type="entry name" value="MOLYBDENUM COFACTOR INSERTION CHAPERONE PAOD"/>
    <property type="match status" value="1"/>
</dbReference>
<comment type="caution">
    <text evidence="3">The sequence shown here is derived from an EMBL/GenBank/DDBJ whole genome shotgun (WGS) entry which is preliminary data.</text>
</comment>
<dbReference type="Pfam" id="PF02625">
    <property type="entry name" value="XdhC_CoxI"/>
    <property type="match status" value="1"/>
</dbReference>
<dbReference type="InterPro" id="IPR003777">
    <property type="entry name" value="XdhC_CoxI"/>
</dbReference>
<gene>
    <name evidence="3" type="ORF">L2689_03085</name>
</gene>
<feature type="domain" description="XdhC Rossmann" evidence="2">
    <location>
        <begin position="245"/>
        <end position="383"/>
    </location>
</feature>
<sequence>MRQHLVDLLDVWQADYQDDWVVAILTHVQGSSYRKPGAIMFFHPLGKTLGMLSGGCLEADLRRHAQRAIQTQQVIQLTYDATDESDTSYQLGCGGIVNIMMLPLTSANHYLGLQKLYHDLNSGKSGEFEIDIVNNGTSAAKVKARWLVKDKAEQISKTTFVAAKHNAPISLAICEIDPPDLDTHSDVYNPSSIELSKREAISLNLNQAPSKDVKVSLTKTIAAVQSDSAQCEGHLIIPMSPPIHLGIFGGGLDAEPIAQIAQTLGWKVTIFDERTAYARQYDFPRANIMKMPCDAVNGDIYQSLDAAFVMNHNVSLDAKALNQLVKFNLGYIALLGPVHRRDRVLHAAQLCLTDFTGYFSAPAGLALGGELPSSVGLSILAQCHGILHASQNISLDKVMLK</sequence>
<dbReference type="RefSeq" id="WP_229778179.1">
    <property type="nucleotide sequence ID" value="NZ_BMOT01000001.1"/>
</dbReference>
<reference evidence="3 4" key="1">
    <citation type="submission" date="2022-01" db="EMBL/GenBank/DDBJ databases">
        <title>Whole genome-based taxonomy of the Shewanellaceae.</title>
        <authorList>
            <person name="Martin-Rodriguez A.J."/>
        </authorList>
    </citation>
    <scope>NUCLEOTIDE SEQUENCE [LARGE SCALE GENOMIC DNA]</scope>
    <source>
        <strain evidence="3 4">JCM 17801</strain>
    </source>
</reference>
<keyword evidence="4" id="KW-1185">Reference proteome</keyword>
<dbReference type="PANTHER" id="PTHR30388">
    <property type="entry name" value="ALDEHYDE OXIDOREDUCTASE MOLYBDENUM COFACTOR ASSEMBLY PROTEIN"/>
    <property type="match status" value="1"/>
</dbReference>
<evidence type="ECO:0000259" key="2">
    <source>
        <dbReference type="Pfam" id="PF13478"/>
    </source>
</evidence>
<dbReference type="Proteomes" id="UP001203212">
    <property type="component" value="Unassembled WGS sequence"/>
</dbReference>
<evidence type="ECO:0000259" key="1">
    <source>
        <dbReference type="Pfam" id="PF02625"/>
    </source>
</evidence>
<name>A0ABT0KXR1_9GAMM</name>
<proteinExistence type="predicted"/>
<dbReference type="EMBL" id="JAKILK010000001">
    <property type="protein sequence ID" value="MCL1116226.1"/>
    <property type="molecule type" value="Genomic_DNA"/>
</dbReference>
<protein>
    <submittedName>
        <fullName evidence="3">XdhC/CoxI family protein</fullName>
    </submittedName>
</protein>
<organism evidence="3 4">
    <name type="scientific">Shewanella aestuarii</name>
    <dbReference type="NCBI Taxonomy" id="1028752"/>
    <lineage>
        <taxon>Bacteria</taxon>
        <taxon>Pseudomonadati</taxon>
        <taxon>Pseudomonadota</taxon>
        <taxon>Gammaproteobacteria</taxon>
        <taxon>Alteromonadales</taxon>
        <taxon>Shewanellaceae</taxon>
        <taxon>Shewanella</taxon>
    </lineage>
</organism>
<evidence type="ECO:0000313" key="3">
    <source>
        <dbReference type="EMBL" id="MCL1116226.1"/>
    </source>
</evidence>
<dbReference type="Pfam" id="PF13478">
    <property type="entry name" value="XdhC_C"/>
    <property type="match status" value="1"/>
</dbReference>